<protein>
    <submittedName>
        <fullName evidence="1">Cysteine-rich CWC</fullName>
    </submittedName>
</protein>
<sequence length="69" mass="7523">MKQPLSNQCPICLGSNQCSADTSCWCMQTKVPEALIALAKKRGLNSQCICKKCIDRFEKTGSLPTGSEQ</sequence>
<keyword evidence="2" id="KW-1185">Reference proteome</keyword>
<evidence type="ECO:0000313" key="2">
    <source>
        <dbReference type="Proteomes" id="UP000295793"/>
    </source>
</evidence>
<proteinExistence type="predicted"/>
<evidence type="ECO:0000313" key="1">
    <source>
        <dbReference type="EMBL" id="TCS41122.1"/>
    </source>
</evidence>
<comment type="caution">
    <text evidence="1">The sequence shown here is derived from an EMBL/GenBank/DDBJ whole genome shotgun (WGS) entry which is preliminary data.</text>
</comment>
<dbReference type="InterPro" id="IPR032720">
    <property type="entry name" value="Cys_rich_CWC"/>
</dbReference>
<name>A0A4R3I587_9GAMM</name>
<dbReference type="OrthoDB" id="5625686at2"/>
<dbReference type="Proteomes" id="UP000295793">
    <property type="component" value="Unassembled WGS sequence"/>
</dbReference>
<dbReference type="RefSeq" id="WP_132701562.1">
    <property type="nucleotide sequence ID" value="NZ_SLZR01000007.1"/>
</dbReference>
<accession>A0A4R3I587</accession>
<organism evidence="1 2">
    <name type="scientific">Reinekea marinisedimentorum</name>
    <dbReference type="NCBI Taxonomy" id="230495"/>
    <lineage>
        <taxon>Bacteria</taxon>
        <taxon>Pseudomonadati</taxon>
        <taxon>Pseudomonadota</taxon>
        <taxon>Gammaproteobacteria</taxon>
        <taxon>Oceanospirillales</taxon>
        <taxon>Saccharospirillaceae</taxon>
        <taxon>Reinekea</taxon>
    </lineage>
</organism>
<dbReference type="AlphaFoldDB" id="A0A4R3I587"/>
<reference evidence="1 2" key="1">
    <citation type="submission" date="2019-03" db="EMBL/GenBank/DDBJ databases">
        <title>Genomic Encyclopedia of Archaeal and Bacterial Type Strains, Phase II (KMG-II): from individual species to whole genera.</title>
        <authorList>
            <person name="Goeker M."/>
        </authorList>
    </citation>
    <scope>NUCLEOTIDE SEQUENCE [LARGE SCALE GENOMIC DNA]</scope>
    <source>
        <strain evidence="1 2">DSM 15388</strain>
    </source>
</reference>
<dbReference type="EMBL" id="SLZR01000007">
    <property type="protein sequence ID" value="TCS41122.1"/>
    <property type="molecule type" value="Genomic_DNA"/>
</dbReference>
<dbReference type="Pfam" id="PF14375">
    <property type="entry name" value="Cys_rich_CWC"/>
    <property type="match status" value="1"/>
</dbReference>
<gene>
    <name evidence="1" type="ORF">BCF53_107136</name>
</gene>